<organism evidence="3 5">
    <name type="scientific">Cucumis melo var. makuwa</name>
    <name type="common">Oriental melon</name>
    <dbReference type="NCBI Taxonomy" id="1194695"/>
    <lineage>
        <taxon>Eukaryota</taxon>
        <taxon>Viridiplantae</taxon>
        <taxon>Streptophyta</taxon>
        <taxon>Embryophyta</taxon>
        <taxon>Tracheophyta</taxon>
        <taxon>Spermatophyta</taxon>
        <taxon>Magnoliopsida</taxon>
        <taxon>eudicotyledons</taxon>
        <taxon>Gunneridae</taxon>
        <taxon>Pentapetalae</taxon>
        <taxon>rosids</taxon>
        <taxon>fabids</taxon>
        <taxon>Cucurbitales</taxon>
        <taxon>Cucurbitaceae</taxon>
        <taxon>Benincaseae</taxon>
        <taxon>Cucumis</taxon>
    </lineage>
</organism>
<keyword evidence="1" id="KW-1133">Transmembrane helix</keyword>
<keyword evidence="1" id="KW-0472">Membrane</keyword>
<feature type="transmembrane region" description="Helical" evidence="1">
    <location>
        <begin position="7"/>
        <end position="30"/>
    </location>
</feature>
<evidence type="ECO:0000313" key="2">
    <source>
        <dbReference type="EMBL" id="KAA0035932.1"/>
    </source>
</evidence>
<accession>A0A5D3D6C1</accession>
<name>A0A5D3D6C1_CUCMM</name>
<evidence type="ECO:0000256" key="1">
    <source>
        <dbReference type="SAM" id="Phobius"/>
    </source>
</evidence>
<dbReference type="EMBL" id="SSTE01019881">
    <property type="protein sequence ID" value="KAA0035932.1"/>
    <property type="molecule type" value="Genomic_DNA"/>
</dbReference>
<keyword evidence="1" id="KW-0812">Transmembrane</keyword>
<evidence type="ECO:0000313" key="3">
    <source>
        <dbReference type="EMBL" id="TYK19082.1"/>
    </source>
</evidence>
<dbReference type="EMBL" id="SSTD01007155">
    <property type="protein sequence ID" value="TYK19082.1"/>
    <property type="molecule type" value="Genomic_DNA"/>
</dbReference>
<dbReference type="AlphaFoldDB" id="A0A5D3D6C1"/>
<dbReference type="InterPro" id="IPR004242">
    <property type="entry name" value="Transposase_21"/>
</dbReference>
<comment type="caution">
    <text evidence="3">The sequence shown here is derived from an EMBL/GenBank/DDBJ whole genome shotgun (WGS) entry which is preliminary data.</text>
</comment>
<dbReference type="PANTHER" id="PTHR10775:SF182">
    <property type="entry name" value="TRANSPOSON, EN_SPM-LIKE, TRANSPOSASE-ASSOCIATED DOMAIN PROTEIN-RELATED"/>
    <property type="match status" value="1"/>
</dbReference>
<dbReference type="Proteomes" id="UP000321393">
    <property type="component" value="Unassembled WGS sequence"/>
</dbReference>
<dbReference type="Proteomes" id="UP000321947">
    <property type="component" value="Unassembled WGS sequence"/>
</dbReference>
<dbReference type="Pfam" id="PF02992">
    <property type="entry name" value="Transposase_21"/>
    <property type="match status" value="1"/>
</dbReference>
<reference evidence="4 5" key="1">
    <citation type="submission" date="2019-08" db="EMBL/GenBank/DDBJ databases">
        <title>Draft genome sequences of two oriental melons (Cucumis melo L. var makuwa).</title>
        <authorList>
            <person name="Kwon S.-Y."/>
        </authorList>
    </citation>
    <scope>NUCLEOTIDE SEQUENCE [LARGE SCALE GENOMIC DNA]</scope>
    <source>
        <strain evidence="5">cv. Chang Bougi</strain>
        <strain evidence="4">cv. SW 3</strain>
        <tissue evidence="3">Leaf</tissue>
    </source>
</reference>
<protein>
    <submittedName>
        <fullName evidence="3">Uncharacterized protein</fullName>
    </submittedName>
</protein>
<sequence>MKRGEREIIVVVVVPLAIMSLPSVTVHLYLSYGSLCSLKLILLKILGDCIFRGVSMQEMYELRLELTRRCRTTSTDHWNIPYYTEWVYHRELVSFRVLIKQEEKTKEGRLEDEMLKNIEVHMYDSLTDQFFQLHAVLLWTINDFQVYGDLLGWSTKGHQVCSICMGDRSSFGIRGRMSFMGHRRYLLENYVWRKNRLHDGKVERRTPPVLMNGYEILKKLDQLDFPIMSKEYIEVVKGDLQWYFVLDFND</sequence>
<evidence type="ECO:0000313" key="5">
    <source>
        <dbReference type="Proteomes" id="UP000321947"/>
    </source>
</evidence>
<dbReference type="PANTHER" id="PTHR10775">
    <property type="entry name" value="OS08G0208400 PROTEIN"/>
    <property type="match status" value="1"/>
</dbReference>
<gene>
    <name evidence="3" type="ORF">E5676_scaffold529G00530</name>
    <name evidence="2" type="ORF">E6C27_scaffold56G001130</name>
</gene>
<proteinExistence type="predicted"/>
<evidence type="ECO:0000313" key="4">
    <source>
        <dbReference type="Proteomes" id="UP000321393"/>
    </source>
</evidence>